<reference evidence="2 3" key="1">
    <citation type="submission" date="2020-08" db="EMBL/GenBank/DDBJ databases">
        <title>Genomic Encyclopedia of Type Strains, Phase III (KMG-III): the genomes of soil and plant-associated and newly described type strains.</title>
        <authorList>
            <person name="Whitman W."/>
        </authorList>
    </citation>
    <scope>NUCLEOTIDE SEQUENCE [LARGE SCALE GENOMIC DNA]</scope>
    <source>
        <strain evidence="2 3">CECT 5862</strain>
    </source>
</reference>
<evidence type="ECO:0000259" key="1">
    <source>
        <dbReference type="Pfam" id="PF06283"/>
    </source>
</evidence>
<dbReference type="AlphaFoldDB" id="A0A7W5B1Z6"/>
<protein>
    <recommendedName>
        <fullName evidence="1">ThuA-like domain-containing protein</fullName>
    </recommendedName>
</protein>
<evidence type="ECO:0000313" key="2">
    <source>
        <dbReference type="EMBL" id="MBB3112772.1"/>
    </source>
</evidence>
<gene>
    <name evidence="2" type="ORF">FHS18_004874</name>
</gene>
<name>A0A7W5B1Z6_9BACL</name>
<dbReference type="Pfam" id="PF06283">
    <property type="entry name" value="ThuA"/>
    <property type="match status" value="1"/>
</dbReference>
<organism evidence="2 3">
    <name type="scientific">Paenibacillus phyllosphaerae</name>
    <dbReference type="NCBI Taxonomy" id="274593"/>
    <lineage>
        <taxon>Bacteria</taxon>
        <taxon>Bacillati</taxon>
        <taxon>Bacillota</taxon>
        <taxon>Bacilli</taxon>
        <taxon>Bacillales</taxon>
        <taxon>Paenibacillaceae</taxon>
        <taxon>Paenibacillus</taxon>
    </lineage>
</organism>
<dbReference type="InterPro" id="IPR029062">
    <property type="entry name" value="Class_I_gatase-like"/>
</dbReference>
<sequence>MAQSTNALLLGDMTNPQYHPLQGAMDELKEIFGETLELTVTEDYGKLRASELAPFDLVISYSDAWQIKKTREEVAGLLSYVSNGGGLLVIHNGISLQCDPELAQLIGGRFTGHPAYTELSFHKVAGAAGHEIMQGIEGFTMEEEPYRFDLDPIGERTLLMEYEHEGERWPAAWAHDFGLGRVAYLMPGHHNPSFKNETYRRLIRQAGLWAIRRGI</sequence>
<dbReference type="PANTHER" id="PTHR40469:SF2">
    <property type="entry name" value="GALACTOSE-BINDING DOMAIN-LIKE SUPERFAMILY PROTEIN"/>
    <property type="match status" value="1"/>
</dbReference>
<keyword evidence="3" id="KW-1185">Reference proteome</keyword>
<feature type="domain" description="ThuA-like" evidence="1">
    <location>
        <begin position="17"/>
        <end position="210"/>
    </location>
</feature>
<dbReference type="SUPFAM" id="SSF52317">
    <property type="entry name" value="Class I glutamine amidotransferase-like"/>
    <property type="match status" value="1"/>
</dbReference>
<dbReference type="InterPro" id="IPR029010">
    <property type="entry name" value="ThuA-like"/>
</dbReference>
<proteinExistence type="predicted"/>
<dbReference type="RefSeq" id="WP_183602882.1">
    <property type="nucleotide sequence ID" value="NZ_JACHXK010000014.1"/>
</dbReference>
<accession>A0A7W5B1Z6</accession>
<dbReference type="Gene3D" id="3.40.50.880">
    <property type="match status" value="1"/>
</dbReference>
<dbReference type="EMBL" id="JACHXK010000014">
    <property type="protein sequence ID" value="MBB3112772.1"/>
    <property type="molecule type" value="Genomic_DNA"/>
</dbReference>
<comment type="caution">
    <text evidence="2">The sequence shown here is derived from an EMBL/GenBank/DDBJ whole genome shotgun (WGS) entry which is preliminary data.</text>
</comment>
<dbReference type="PANTHER" id="PTHR40469">
    <property type="entry name" value="SECRETED GLYCOSYL HYDROLASE"/>
    <property type="match status" value="1"/>
</dbReference>
<dbReference type="Proteomes" id="UP000570361">
    <property type="component" value="Unassembled WGS sequence"/>
</dbReference>
<evidence type="ECO:0000313" key="3">
    <source>
        <dbReference type="Proteomes" id="UP000570361"/>
    </source>
</evidence>